<dbReference type="SUPFAM" id="SSF51206">
    <property type="entry name" value="cAMP-binding domain-like"/>
    <property type="match status" value="1"/>
</dbReference>
<feature type="region of interest" description="Disordered" evidence="4">
    <location>
        <begin position="1"/>
        <end position="20"/>
    </location>
</feature>
<accession>A0A516R309</accession>
<reference evidence="7 8" key="1">
    <citation type="journal article" date="2019" name="J. Ind. Microbiol. Biotechnol.">
        <title>The complete genomic sequence of Streptomyces spectabilis NRRL-2792 and identification of secondary metabolite biosynthetic gene clusters.</title>
        <authorList>
            <person name="Sinha A."/>
            <person name="Phillips-Salemka S."/>
            <person name="Niraula T.A."/>
            <person name="Short K.A."/>
            <person name="Niraula N.P."/>
        </authorList>
    </citation>
    <scope>NUCLEOTIDE SEQUENCE [LARGE SCALE GENOMIC DNA]</scope>
    <source>
        <strain evidence="7 8">NRRL 2792</strain>
    </source>
</reference>
<dbReference type="Proteomes" id="UP000316806">
    <property type="component" value="Chromosome"/>
</dbReference>
<dbReference type="Gene3D" id="2.60.120.10">
    <property type="entry name" value="Jelly Rolls"/>
    <property type="match status" value="1"/>
</dbReference>
<dbReference type="InterPro" id="IPR014710">
    <property type="entry name" value="RmlC-like_jellyroll"/>
</dbReference>
<name>A0A516R309_STRST</name>
<evidence type="ECO:0000259" key="5">
    <source>
        <dbReference type="PROSITE" id="PS50042"/>
    </source>
</evidence>
<dbReference type="PROSITE" id="PS51063">
    <property type="entry name" value="HTH_CRP_2"/>
    <property type="match status" value="1"/>
</dbReference>
<dbReference type="CDD" id="cd00038">
    <property type="entry name" value="CAP_ED"/>
    <property type="match status" value="1"/>
</dbReference>
<dbReference type="InterPro" id="IPR050397">
    <property type="entry name" value="Env_Response_Regulators"/>
</dbReference>
<dbReference type="InterPro" id="IPR012318">
    <property type="entry name" value="HTH_CRP"/>
</dbReference>
<dbReference type="GO" id="GO:0005829">
    <property type="term" value="C:cytosol"/>
    <property type="evidence" value="ECO:0007669"/>
    <property type="project" value="TreeGrafter"/>
</dbReference>
<keyword evidence="3" id="KW-0804">Transcription</keyword>
<dbReference type="Pfam" id="PF13545">
    <property type="entry name" value="HTH_Crp_2"/>
    <property type="match status" value="1"/>
</dbReference>
<gene>
    <name evidence="7" type="ORF">FH965_05220</name>
</gene>
<dbReference type="PANTHER" id="PTHR24567">
    <property type="entry name" value="CRP FAMILY TRANSCRIPTIONAL REGULATORY PROTEIN"/>
    <property type="match status" value="1"/>
</dbReference>
<feature type="domain" description="HTH crp-type" evidence="6">
    <location>
        <begin position="216"/>
        <end position="289"/>
    </location>
</feature>
<evidence type="ECO:0000259" key="6">
    <source>
        <dbReference type="PROSITE" id="PS51063"/>
    </source>
</evidence>
<dbReference type="Pfam" id="PF00027">
    <property type="entry name" value="cNMP_binding"/>
    <property type="match status" value="1"/>
</dbReference>
<protein>
    <submittedName>
        <fullName evidence="7">Crp/Fnr family transcriptional regulator</fullName>
    </submittedName>
</protein>
<dbReference type="AlphaFoldDB" id="A0A516R309"/>
<evidence type="ECO:0000313" key="8">
    <source>
        <dbReference type="Proteomes" id="UP000316806"/>
    </source>
</evidence>
<dbReference type="GO" id="GO:0003700">
    <property type="term" value="F:DNA-binding transcription factor activity"/>
    <property type="evidence" value="ECO:0007669"/>
    <property type="project" value="TreeGrafter"/>
</dbReference>
<keyword evidence="1" id="KW-0805">Transcription regulation</keyword>
<dbReference type="PROSITE" id="PS50042">
    <property type="entry name" value="CNMP_BINDING_3"/>
    <property type="match status" value="1"/>
</dbReference>
<dbReference type="SUPFAM" id="SSF46785">
    <property type="entry name" value="Winged helix' DNA-binding domain"/>
    <property type="match status" value="1"/>
</dbReference>
<dbReference type="SMART" id="SM00419">
    <property type="entry name" value="HTH_CRP"/>
    <property type="match status" value="1"/>
</dbReference>
<dbReference type="EMBL" id="CP040916">
    <property type="protein sequence ID" value="QDQ10030.1"/>
    <property type="molecule type" value="Genomic_DNA"/>
</dbReference>
<evidence type="ECO:0000313" key="7">
    <source>
        <dbReference type="EMBL" id="QDQ10030.1"/>
    </source>
</evidence>
<dbReference type="SMART" id="SM00100">
    <property type="entry name" value="cNMP"/>
    <property type="match status" value="1"/>
</dbReference>
<dbReference type="InterPro" id="IPR036388">
    <property type="entry name" value="WH-like_DNA-bd_sf"/>
</dbReference>
<organism evidence="7 8">
    <name type="scientific">Streptomyces spectabilis</name>
    <dbReference type="NCBI Taxonomy" id="68270"/>
    <lineage>
        <taxon>Bacteria</taxon>
        <taxon>Bacillati</taxon>
        <taxon>Actinomycetota</taxon>
        <taxon>Actinomycetes</taxon>
        <taxon>Kitasatosporales</taxon>
        <taxon>Streptomycetaceae</taxon>
        <taxon>Streptomyces</taxon>
    </lineage>
</organism>
<evidence type="ECO:0000256" key="1">
    <source>
        <dbReference type="ARBA" id="ARBA00023015"/>
    </source>
</evidence>
<feature type="domain" description="Cyclic nucleotide-binding" evidence="5">
    <location>
        <begin position="106"/>
        <end position="202"/>
    </location>
</feature>
<dbReference type="InterPro" id="IPR018490">
    <property type="entry name" value="cNMP-bd_dom_sf"/>
</dbReference>
<evidence type="ECO:0000256" key="3">
    <source>
        <dbReference type="ARBA" id="ARBA00023163"/>
    </source>
</evidence>
<keyword evidence="2" id="KW-0238">DNA-binding</keyword>
<dbReference type="PANTHER" id="PTHR24567:SF74">
    <property type="entry name" value="HTH-TYPE TRANSCRIPTIONAL REGULATOR ARCR"/>
    <property type="match status" value="1"/>
</dbReference>
<dbReference type="GO" id="GO:0003677">
    <property type="term" value="F:DNA binding"/>
    <property type="evidence" value="ECO:0007669"/>
    <property type="project" value="UniProtKB-KW"/>
</dbReference>
<evidence type="ECO:0000256" key="4">
    <source>
        <dbReference type="SAM" id="MobiDB-lite"/>
    </source>
</evidence>
<proteinExistence type="predicted"/>
<evidence type="ECO:0000256" key="2">
    <source>
        <dbReference type="ARBA" id="ARBA00023125"/>
    </source>
</evidence>
<dbReference type="Gene3D" id="1.10.10.10">
    <property type="entry name" value="Winged helix-like DNA-binding domain superfamily/Winged helix DNA-binding domain"/>
    <property type="match status" value="1"/>
</dbReference>
<dbReference type="InterPro" id="IPR036390">
    <property type="entry name" value="WH_DNA-bd_sf"/>
</dbReference>
<dbReference type="InterPro" id="IPR000595">
    <property type="entry name" value="cNMP-bd_dom"/>
</dbReference>
<sequence length="312" mass="32228">MRGSLGAVGPPARAARRSSPDLPVVEECAEAVRRRSTRLWSSSRAVVRPGARRHGGGCGSGTGGAMDDAFTSERAGGARELSVAGLPVTVSRRLTAAARPLCVGRGAVVFGPGDPGAELFVVVHGRVRLERRAEGAREYAPALLGPGDVFGELTVFDPSPRGATARAVTAAELLALGTARLRALLAAEPDVAWHLLGLLARRLRGAHAATESLLAPDVPARLARVLLELAARFGEPAAGGTLVRHGLTQSQLALHAGVSRGSVSRVVAGFADRGLVSPRHRAVLIRDGAGLREQALRGARKDPGRGYGGNPA</sequence>